<evidence type="ECO:0000256" key="1">
    <source>
        <dbReference type="SAM" id="MobiDB-lite"/>
    </source>
</evidence>
<dbReference type="AlphaFoldDB" id="U3BNH4"/>
<feature type="region of interest" description="Disordered" evidence="1">
    <location>
        <begin position="453"/>
        <end position="481"/>
    </location>
</feature>
<dbReference type="CDD" id="cd14740">
    <property type="entry name" value="PAAR_4"/>
    <property type="match status" value="1"/>
</dbReference>
<dbReference type="Pfam" id="PF14412">
    <property type="entry name" value="AHH"/>
    <property type="match status" value="1"/>
</dbReference>
<protein>
    <submittedName>
        <fullName evidence="2">Uncharacterized protein</fullName>
    </submittedName>
</protein>
<dbReference type="InterPro" id="IPR049802">
    <property type="entry name" value="RhsC-like_FIX"/>
</dbReference>
<keyword evidence="3" id="KW-1185">Reference proteome</keyword>
<comment type="caution">
    <text evidence="2">The sequence shown here is derived from an EMBL/GenBank/DDBJ whole genome shotgun (WGS) entry which is preliminary data.</text>
</comment>
<dbReference type="Pfam" id="PF13665">
    <property type="entry name" value="Tox-PAAR-like"/>
    <property type="match status" value="1"/>
</dbReference>
<feature type="compositionally biased region" description="Basic and acidic residues" evidence="1">
    <location>
        <begin position="472"/>
        <end position="481"/>
    </location>
</feature>
<evidence type="ECO:0000313" key="2">
    <source>
        <dbReference type="EMBL" id="GAD68133.1"/>
    </source>
</evidence>
<gene>
    <name evidence="2" type="ORF">VPR01S_11_01270</name>
</gene>
<reference evidence="2 3" key="1">
    <citation type="submission" date="2013-09" db="EMBL/GenBank/DDBJ databases">
        <title>Whole genome shotgun sequence of Vibrio proteolyticus NBRC 13287.</title>
        <authorList>
            <person name="Isaki S."/>
            <person name="Hosoyama A."/>
            <person name="Numata M."/>
            <person name="Hashimoto M."/>
            <person name="Hosoyama Y."/>
            <person name="Tsuchikane K."/>
            <person name="Noguchi M."/>
            <person name="Hirakata S."/>
            <person name="Ichikawa N."/>
            <person name="Ohji S."/>
            <person name="Yamazoe A."/>
            <person name="Fujita N."/>
        </authorList>
    </citation>
    <scope>NUCLEOTIDE SEQUENCE [LARGE SCALE GENOMIC DNA]</scope>
    <source>
        <strain evidence="2 3">NBRC 13287</strain>
    </source>
</reference>
<dbReference type="RefSeq" id="WP_021706104.1">
    <property type="nucleotide sequence ID" value="NZ_BATJ01000011.1"/>
</dbReference>
<dbReference type="EMBL" id="BATJ01000011">
    <property type="protein sequence ID" value="GAD68133.1"/>
    <property type="molecule type" value="Genomic_DNA"/>
</dbReference>
<organism evidence="2 3">
    <name type="scientific">Vibrio proteolyticus NBRC 13287</name>
    <dbReference type="NCBI Taxonomy" id="1219065"/>
    <lineage>
        <taxon>Bacteria</taxon>
        <taxon>Pseudomonadati</taxon>
        <taxon>Pseudomonadota</taxon>
        <taxon>Gammaproteobacteria</taxon>
        <taxon>Vibrionales</taxon>
        <taxon>Vibrionaceae</taxon>
        <taxon>Vibrio</taxon>
    </lineage>
</organism>
<sequence>MSITINADGLSIVHKGSGGEANATLPDVCLTTVGNAVVPIPYGNSAKSTDLVNGSKTVSADGANSIAIKGCKFSKSTGDAGGDKKGVASGTIEAEAEFISSSPTVKIEGKAVCRLSDQMTMNSANTLCLGGLMQSSVKHTPDKEGTYTVDLSLRYSDGDAVQDASYTVIDSQNTKFEGHLDNEGKASVSGLAPGEYSVEYGEDARDFVPNEPTVANPDFNAAATAEDIINAAKKGKPGYWESTKSSILGAFQWVWGIIQGDFNEDQTIAQIITSAGITMIPFVDQAADVRDIVANIMKLSSEEGREKTENWVNLTLSILGCIPSLGSVLKGVGKIIVNIGKDIRLDDLLAILRKLGKGNPEKFLRELKFTKYTQDCAKILSDVLIPSIEAFEEMAGYANRLGYAALGNTLKSVGVELKIIDDMAPDMFNQVMKEMDDNVARITAKSGKVYPARSTYDAKPTAQHGNRNDVANQKDKKKKNDCPLCGRTIKKGAKENSKKFCKGVKSPPLGKYAEEGNSAFLAKNLLNDGWRAGITTKKPSGKDYEHHPWCDNRNTSSGNLQAHHVITSETVMNDEWKMYRSHFKYDIDETKNGVFLPSATDVACQLGVAVHKGPHTRGVDYTSVLALMAAGKDIPDSLDSKLRVSNATYIRAIQNELNDIEDSIETGIYCHDKKQDHEFFKKMRDLSKFGVKHIDDFRWTITGFGKDYRSGMNIGCANGKTERKSKKRISCKHRKKHPLGQHDLKNAKGQLMTKALVGNTLEIGK</sequence>
<name>U3BNH4_VIBPR</name>
<dbReference type="CDD" id="cd20746">
    <property type="entry name" value="FIX_Ntox15_NUC_DUF4112_RhsA-like"/>
    <property type="match status" value="1"/>
</dbReference>
<accession>U3BNH4</accession>
<dbReference type="eggNOG" id="COG1196">
    <property type="taxonomic scope" value="Bacteria"/>
</dbReference>
<dbReference type="Proteomes" id="UP000016570">
    <property type="component" value="Unassembled WGS sequence"/>
</dbReference>
<evidence type="ECO:0000313" key="3">
    <source>
        <dbReference type="Proteomes" id="UP000016570"/>
    </source>
</evidence>
<dbReference type="STRING" id="1219065.VPR01S_11_01270"/>
<proteinExistence type="predicted"/>
<dbReference type="InterPro" id="IPR032871">
    <property type="entry name" value="AHH_dom_containing"/>
</dbReference>